<name>A0A8H3FCM0_9LECA</name>
<keyword evidence="6" id="KW-1185">Reference proteome</keyword>
<evidence type="ECO:0000256" key="2">
    <source>
        <dbReference type="ARBA" id="ARBA00022723"/>
    </source>
</evidence>
<dbReference type="Gene3D" id="4.10.240.10">
    <property type="entry name" value="Zn(2)-C6 fungal-type DNA-binding domain"/>
    <property type="match status" value="1"/>
</dbReference>
<dbReference type="Proteomes" id="UP000664521">
    <property type="component" value="Unassembled WGS sequence"/>
</dbReference>
<evidence type="ECO:0000256" key="3">
    <source>
        <dbReference type="ARBA" id="ARBA00023242"/>
    </source>
</evidence>
<protein>
    <recommendedName>
        <fullName evidence="4">Zn(2)-C6 fungal-type domain-containing protein</fullName>
    </recommendedName>
</protein>
<dbReference type="Pfam" id="PF04082">
    <property type="entry name" value="Fungal_trans"/>
    <property type="match status" value="1"/>
</dbReference>
<dbReference type="PROSITE" id="PS00463">
    <property type="entry name" value="ZN2_CY6_FUNGAL_1"/>
    <property type="match status" value="1"/>
</dbReference>
<dbReference type="GO" id="GO:0006351">
    <property type="term" value="P:DNA-templated transcription"/>
    <property type="evidence" value="ECO:0007669"/>
    <property type="project" value="InterPro"/>
</dbReference>
<dbReference type="OrthoDB" id="4934715at2759"/>
<accession>A0A8H3FCM0</accession>
<proteinExistence type="predicted"/>
<dbReference type="CDD" id="cd12148">
    <property type="entry name" value="fungal_TF_MHR"/>
    <property type="match status" value="1"/>
</dbReference>
<dbReference type="SMART" id="SM00906">
    <property type="entry name" value="Fungal_trans"/>
    <property type="match status" value="1"/>
</dbReference>
<reference evidence="5" key="1">
    <citation type="submission" date="2021-03" db="EMBL/GenBank/DDBJ databases">
        <authorList>
            <person name="Tagirdzhanova G."/>
        </authorList>
    </citation>
    <scope>NUCLEOTIDE SEQUENCE</scope>
</reference>
<organism evidence="5 6">
    <name type="scientific">Heterodermia speciosa</name>
    <dbReference type="NCBI Taxonomy" id="116794"/>
    <lineage>
        <taxon>Eukaryota</taxon>
        <taxon>Fungi</taxon>
        <taxon>Dikarya</taxon>
        <taxon>Ascomycota</taxon>
        <taxon>Pezizomycotina</taxon>
        <taxon>Lecanoromycetes</taxon>
        <taxon>OSLEUM clade</taxon>
        <taxon>Lecanoromycetidae</taxon>
        <taxon>Caliciales</taxon>
        <taxon>Physciaceae</taxon>
        <taxon>Heterodermia</taxon>
    </lineage>
</organism>
<dbReference type="PANTHER" id="PTHR31001:SF49">
    <property type="entry name" value="ZN(II)2CYS6 TRANSCRIPTION FACTOR (EUROFUNG)"/>
    <property type="match status" value="1"/>
</dbReference>
<dbReference type="PANTHER" id="PTHR31001">
    <property type="entry name" value="UNCHARACTERIZED TRANSCRIPTIONAL REGULATORY PROTEIN"/>
    <property type="match status" value="1"/>
</dbReference>
<dbReference type="CDD" id="cd00067">
    <property type="entry name" value="GAL4"/>
    <property type="match status" value="1"/>
</dbReference>
<dbReference type="AlphaFoldDB" id="A0A8H3FCM0"/>
<comment type="caution">
    <text evidence="5">The sequence shown here is derived from an EMBL/GenBank/DDBJ whole genome shotgun (WGS) entry which is preliminary data.</text>
</comment>
<dbReference type="InterPro" id="IPR007219">
    <property type="entry name" value="XnlR_reg_dom"/>
</dbReference>
<dbReference type="InterPro" id="IPR001138">
    <property type="entry name" value="Zn2Cys6_DnaBD"/>
</dbReference>
<dbReference type="Pfam" id="PF00172">
    <property type="entry name" value="Zn_clus"/>
    <property type="match status" value="1"/>
</dbReference>
<sequence length="658" mass="73880">MDHAQQHRITRNRELRACTECRRRKLKCDRQQPCTSCTRRGDVKSCFYGKGEEKHGSHAEARLEHLEQLVRDLYQSRDFSTNHDTPDANTMQSNGDGMTYGSVHNGATHWSAMLEDIEELRTVMREYEKVDNSSLHSDIDGNDATSLLFAANKPLSFQQILDKFLPPRHSVDQLIAAYFKMQTVTAPFIHAAQFRRFYLHFWDNLSAASPLWTSILFSVLQISTTIALTGPGPCSGEDGISLRFDIAAAHCLAVGGYYRPQRFAVEALVLFIQSVIVTNVDLGPDIGVLMGTLIRLAMVMGFHRDADESRERISAFDGEMRRRTWSTCMHLDMLISFQLGLPSNTQFPTCNAKPPTNLLDCDFDEKTEQLPPARPLTEHTLLVFYIAKDRLMNVFEKVIRHTLSGTESSSDELDTIDAEIRSTLAALPATLQPRPMADSIVDSPSVKVSRLCVYAIYQKCLCVLHRKYINRGRYSSLLICYHSASEIVRQFVDSHSEFEPGGQLETERWLIGSIGWHDFLLGCVALCLTICSTERYTAEIAMHPSIDVPGSTDLLRKANAVLDKKSARSKDTRMAQRLVVATISKFTRQDNGSISANQVPYLNGHNGVAETQPCATVDAFGDSALPWSESIMGPVDDVDWAYLEHILNLPQEDFIIDT</sequence>
<evidence type="ECO:0000259" key="4">
    <source>
        <dbReference type="PROSITE" id="PS50048"/>
    </source>
</evidence>
<dbReference type="GO" id="GO:0000981">
    <property type="term" value="F:DNA-binding transcription factor activity, RNA polymerase II-specific"/>
    <property type="evidence" value="ECO:0007669"/>
    <property type="project" value="InterPro"/>
</dbReference>
<dbReference type="EMBL" id="CAJPDS010000033">
    <property type="protein sequence ID" value="CAF9923531.1"/>
    <property type="molecule type" value="Genomic_DNA"/>
</dbReference>
<dbReference type="PROSITE" id="PS50048">
    <property type="entry name" value="ZN2_CY6_FUNGAL_2"/>
    <property type="match status" value="1"/>
</dbReference>
<dbReference type="InterPro" id="IPR036864">
    <property type="entry name" value="Zn2-C6_fun-type_DNA-bd_sf"/>
</dbReference>
<comment type="subcellular location">
    <subcellularLocation>
        <location evidence="1">Nucleus</location>
    </subcellularLocation>
</comment>
<dbReference type="SMART" id="SM00066">
    <property type="entry name" value="GAL4"/>
    <property type="match status" value="1"/>
</dbReference>
<feature type="domain" description="Zn(2)-C6 fungal-type" evidence="4">
    <location>
        <begin position="17"/>
        <end position="48"/>
    </location>
</feature>
<keyword evidence="2" id="KW-0479">Metal-binding</keyword>
<evidence type="ECO:0000313" key="6">
    <source>
        <dbReference type="Proteomes" id="UP000664521"/>
    </source>
</evidence>
<dbReference type="GO" id="GO:0003677">
    <property type="term" value="F:DNA binding"/>
    <property type="evidence" value="ECO:0007669"/>
    <property type="project" value="InterPro"/>
</dbReference>
<dbReference type="InterPro" id="IPR050613">
    <property type="entry name" value="Sec_Metabolite_Reg"/>
</dbReference>
<gene>
    <name evidence="5" type="ORF">HETSPECPRED_005347</name>
</gene>
<evidence type="ECO:0000256" key="1">
    <source>
        <dbReference type="ARBA" id="ARBA00004123"/>
    </source>
</evidence>
<dbReference type="SUPFAM" id="SSF57701">
    <property type="entry name" value="Zn2/Cys6 DNA-binding domain"/>
    <property type="match status" value="1"/>
</dbReference>
<evidence type="ECO:0000313" key="5">
    <source>
        <dbReference type="EMBL" id="CAF9923531.1"/>
    </source>
</evidence>
<dbReference type="GO" id="GO:0005634">
    <property type="term" value="C:nucleus"/>
    <property type="evidence" value="ECO:0007669"/>
    <property type="project" value="UniProtKB-SubCell"/>
</dbReference>
<keyword evidence="3" id="KW-0539">Nucleus</keyword>
<dbReference type="GO" id="GO:0008270">
    <property type="term" value="F:zinc ion binding"/>
    <property type="evidence" value="ECO:0007669"/>
    <property type="project" value="InterPro"/>
</dbReference>